<dbReference type="STRING" id="1142394.PSMK_28700"/>
<proteinExistence type="predicted"/>
<dbReference type="AlphaFoldDB" id="I0IIE1"/>
<evidence type="ECO:0000313" key="2">
    <source>
        <dbReference type="Proteomes" id="UP000007881"/>
    </source>
</evidence>
<keyword evidence="2" id="KW-1185">Reference proteome</keyword>
<name>I0IIE1_PHYMF</name>
<gene>
    <name evidence="1" type="ordered locus">PSMK_28700</name>
</gene>
<dbReference type="EMBL" id="AP012338">
    <property type="protein sequence ID" value="BAM05029.1"/>
    <property type="molecule type" value="Genomic_DNA"/>
</dbReference>
<reference evidence="1 2" key="1">
    <citation type="submission" date="2012-02" db="EMBL/GenBank/DDBJ databases">
        <title>Complete genome sequence of Phycisphaera mikurensis NBRC 102666.</title>
        <authorList>
            <person name="Ankai A."/>
            <person name="Hosoyama A."/>
            <person name="Terui Y."/>
            <person name="Sekine M."/>
            <person name="Fukai R."/>
            <person name="Kato Y."/>
            <person name="Nakamura S."/>
            <person name="Yamada-Narita S."/>
            <person name="Kawakoshi A."/>
            <person name="Fukunaga Y."/>
            <person name="Yamazaki S."/>
            <person name="Fujita N."/>
        </authorList>
    </citation>
    <scope>NUCLEOTIDE SEQUENCE [LARGE SCALE GENOMIC DNA]</scope>
    <source>
        <strain evidence="2">NBRC 102666 / KCTC 22515 / FYK2301M01</strain>
    </source>
</reference>
<organism evidence="1 2">
    <name type="scientific">Phycisphaera mikurensis (strain NBRC 102666 / KCTC 22515 / FYK2301M01)</name>
    <dbReference type="NCBI Taxonomy" id="1142394"/>
    <lineage>
        <taxon>Bacteria</taxon>
        <taxon>Pseudomonadati</taxon>
        <taxon>Planctomycetota</taxon>
        <taxon>Phycisphaerae</taxon>
        <taxon>Phycisphaerales</taxon>
        <taxon>Phycisphaeraceae</taxon>
        <taxon>Phycisphaera</taxon>
    </lineage>
</organism>
<dbReference type="KEGG" id="phm:PSMK_28700"/>
<evidence type="ECO:0000313" key="1">
    <source>
        <dbReference type="EMBL" id="BAM05029.1"/>
    </source>
</evidence>
<dbReference type="RefSeq" id="WP_014438239.1">
    <property type="nucleotide sequence ID" value="NC_017080.1"/>
</dbReference>
<accession>I0IIE1</accession>
<dbReference type="HOGENOM" id="CLU_1218856_0_0_0"/>
<sequence>MKPAAPRFGIAAVHHRLTRGVLDAADRRLPAGFEPAVRGGFHLVDTLELRLLGAPAGEPPVRVHRVRVNAMTHAGDLLRGGWPLAITAGPTGRDVLARLLGPLGEAGEGHQEPPRLPRGDAGPSIYPLLADRVAAADPLAPWLLPLRGGRVRRLRFAAPAGGFAVAEAPGTDPFWAALPAAAGFGEAAAESRVTADAVPLRWSVDRPRPLLGVAFRPAARRRIAAVA</sequence>
<protein>
    <submittedName>
        <fullName evidence="1">Uncharacterized protein</fullName>
    </submittedName>
</protein>
<dbReference type="Proteomes" id="UP000007881">
    <property type="component" value="Chromosome"/>
</dbReference>